<dbReference type="EMBL" id="JBANQN010000011">
    <property type="protein sequence ID" value="KAK6776275.1"/>
    <property type="molecule type" value="Genomic_DNA"/>
</dbReference>
<proteinExistence type="predicted"/>
<name>A0AAN8Y1N8_SOLBU</name>
<gene>
    <name evidence="1" type="ORF">RDI58_027276</name>
</gene>
<evidence type="ECO:0000313" key="2">
    <source>
        <dbReference type="Proteomes" id="UP001371456"/>
    </source>
</evidence>
<accession>A0AAN8Y1N8</accession>
<dbReference type="Proteomes" id="UP001371456">
    <property type="component" value="Unassembled WGS sequence"/>
</dbReference>
<protein>
    <submittedName>
        <fullName evidence="1">Uncharacterized protein</fullName>
    </submittedName>
</protein>
<evidence type="ECO:0000313" key="1">
    <source>
        <dbReference type="EMBL" id="KAK6776275.1"/>
    </source>
</evidence>
<dbReference type="AlphaFoldDB" id="A0AAN8Y1N8"/>
<keyword evidence="2" id="KW-1185">Reference proteome</keyword>
<organism evidence="1 2">
    <name type="scientific">Solanum bulbocastanum</name>
    <name type="common">Wild potato</name>
    <dbReference type="NCBI Taxonomy" id="147425"/>
    <lineage>
        <taxon>Eukaryota</taxon>
        <taxon>Viridiplantae</taxon>
        <taxon>Streptophyta</taxon>
        <taxon>Embryophyta</taxon>
        <taxon>Tracheophyta</taxon>
        <taxon>Spermatophyta</taxon>
        <taxon>Magnoliopsida</taxon>
        <taxon>eudicotyledons</taxon>
        <taxon>Gunneridae</taxon>
        <taxon>Pentapetalae</taxon>
        <taxon>asterids</taxon>
        <taxon>lamiids</taxon>
        <taxon>Solanales</taxon>
        <taxon>Solanaceae</taxon>
        <taxon>Solanoideae</taxon>
        <taxon>Solaneae</taxon>
        <taxon>Solanum</taxon>
    </lineage>
</organism>
<sequence length="51" mass="5861">MLHLFLTGDYAKSIWTYFVAAVGIKGPFIQLTQAITQWWKADCSPKLKPLY</sequence>
<comment type="caution">
    <text evidence="1">The sequence shown here is derived from an EMBL/GenBank/DDBJ whole genome shotgun (WGS) entry which is preliminary data.</text>
</comment>
<reference evidence="1 2" key="1">
    <citation type="submission" date="2024-02" db="EMBL/GenBank/DDBJ databases">
        <title>de novo genome assembly of Solanum bulbocastanum strain 11H21.</title>
        <authorList>
            <person name="Hosaka A.J."/>
        </authorList>
    </citation>
    <scope>NUCLEOTIDE SEQUENCE [LARGE SCALE GENOMIC DNA]</scope>
    <source>
        <tissue evidence="1">Young leaves</tissue>
    </source>
</reference>